<name>A0A2H4JHP9_9CAUD</name>
<sequence length="68" mass="8126">MAAKLDVNKQNIMRAINWIIKNEEEIIFESQSQLSFFSREDLEKIDYCKRTLESLIEAKEIYNKQKIS</sequence>
<proteinExistence type="predicted"/>
<gene>
    <name evidence="1" type="ORF">8AX7_21</name>
</gene>
<dbReference type="EMBL" id="MF417954">
    <property type="protein sequence ID" value="ASN72461.1"/>
    <property type="molecule type" value="Genomic_DNA"/>
</dbReference>
<protein>
    <submittedName>
        <fullName evidence="1">Uncharacterized protein</fullName>
    </submittedName>
</protein>
<evidence type="ECO:0000313" key="1">
    <source>
        <dbReference type="EMBL" id="ASN72461.1"/>
    </source>
</evidence>
<accession>A0A2H4JHP9</accession>
<reference evidence="1" key="1">
    <citation type="submission" date="2017-06" db="EMBL/GenBank/DDBJ databases">
        <title>Novel phages from South African skin metaviromes.</title>
        <authorList>
            <person name="van Zyl L.J."/>
            <person name="Abrahams Y."/>
            <person name="Stander E.A."/>
            <person name="Kirby B.M."/>
            <person name="Clavaud C."/>
            <person name="Farcet C."/>
            <person name="Breton L."/>
            <person name="Trindade M.I."/>
        </authorList>
    </citation>
    <scope>NUCLEOTIDE SEQUENCE</scope>
</reference>
<organism evidence="1">
    <name type="scientific">uncultured Caudovirales phage</name>
    <dbReference type="NCBI Taxonomy" id="2100421"/>
    <lineage>
        <taxon>Viruses</taxon>
        <taxon>Duplodnaviria</taxon>
        <taxon>Heunggongvirae</taxon>
        <taxon>Uroviricota</taxon>
        <taxon>Caudoviricetes</taxon>
        <taxon>Peduoviridae</taxon>
        <taxon>Maltschvirus</taxon>
        <taxon>Maltschvirus maltsch</taxon>
    </lineage>
</organism>